<dbReference type="Gene3D" id="3.40.50.300">
    <property type="entry name" value="P-loop containing nucleotide triphosphate hydrolases"/>
    <property type="match status" value="2"/>
</dbReference>
<name>A0A9P1H3I6_9PEZI</name>
<feature type="transmembrane region" description="Helical" evidence="2">
    <location>
        <begin position="221"/>
        <end position="243"/>
    </location>
</feature>
<evidence type="ECO:0000313" key="4">
    <source>
        <dbReference type="Proteomes" id="UP000838763"/>
    </source>
</evidence>
<evidence type="ECO:0000256" key="1">
    <source>
        <dbReference type="SAM" id="MobiDB-lite"/>
    </source>
</evidence>
<dbReference type="Pfam" id="PF17784">
    <property type="entry name" value="Sulfotransfer_4"/>
    <property type="match status" value="2"/>
</dbReference>
<keyword evidence="2" id="KW-0472">Membrane</keyword>
<gene>
    <name evidence="3" type="ORF">PPNO1_LOCUS4417</name>
</gene>
<organism evidence="3 4">
    <name type="scientific">Parascedosporium putredinis</name>
    <dbReference type="NCBI Taxonomy" id="1442378"/>
    <lineage>
        <taxon>Eukaryota</taxon>
        <taxon>Fungi</taxon>
        <taxon>Dikarya</taxon>
        <taxon>Ascomycota</taxon>
        <taxon>Pezizomycotina</taxon>
        <taxon>Sordariomycetes</taxon>
        <taxon>Hypocreomycetidae</taxon>
        <taxon>Microascales</taxon>
        <taxon>Microascaceae</taxon>
        <taxon>Parascedosporium</taxon>
    </lineage>
</organism>
<proteinExistence type="predicted"/>
<dbReference type="EMBL" id="CALLCH030000012">
    <property type="protein sequence ID" value="CAI4214690.1"/>
    <property type="molecule type" value="Genomic_DNA"/>
</dbReference>
<dbReference type="OrthoDB" id="408152at2759"/>
<protein>
    <submittedName>
        <fullName evidence="3">Uncharacterized protein</fullName>
    </submittedName>
</protein>
<evidence type="ECO:0000256" key="2">
    <source>
        <dbReference type="SAM" id="Phobius"/>
    </source>
</evidence>
<evidence type="ECO:0000313" key="3">
    <source>
        <dbReference type="EMBL" id="CAI4214690.1"/>
    </source>
</evidence>
<comment type="caution">
    <text evidence="3">The sequence shown here is derived from an EMBL/GenBank/DDBJ whole genome shotgun (WGS) entry which is preliminary data.</text>
</comment>
<keyword evidence="4" id="KW-1185">Reference proteome</keyword>
<dbReference type="InterPro" id="IPR027417">
    <property type="entry name" value="P-loop_NTPase"/>
</dbReference>
<feature type="compositionally biased region" description="Basic and acidic residues" evidence="1">
    <location>
        <begin position="329"/>
        <end position="340"/>
    </location>
</feature>
<dbReference type="PANTHER" id="PTHR36978:SF4">
    <property type="entry name" value="P-LOOP CONTAINING NUCLEOSIDE TRIPHOSPHATE HYDROLASE PROTEIN"/>
    <property type="match status" value="1"/>
</dbReference>
<feature type="region of interest" description="Disordered" evidence="1">
    <location>
        <begin position="312"/>
        <end position="340"/>
    </location>
</feature>
<dbReference type="AlphaFoldDB" id="A0A9P1H3I6"/>
<dbReference type="InterPro" id="IPR040632">
    <property type="entry name" value="Sulfotransfer_4"/>
</dbReference>
<accession>A0A9P1H3I6</accession>
<dbReference type="SUPFAM" id="SSF52540">
    <property type="entry name" value="P-loop containing nucleoside triphosphate hydrolases"/>
    <property type="match status" value="1"/>
</dbReference>
<keyword evidence="2" id="KW-1133">Transmembrane helix</keyword>
<keyword evidence="2" id="KW-0812">Transmembrane</keyword>
<dbReference type="Proteomes" id="UP000838763">
    <property type="component" value="Unassembled WGS sequence"/>
</dbReference>
<sequence length="383" mass="42561">MASKTSNGNLAERDASPRIVPMRVIVCGLMRTGTLSMRAALRQLGIHDVYHMQTTGTNPQDIPEWSRAIDAKYNGVGEFGREDWDKLLGTHQATTDIPASFFGAELAAAYPEAKVVILNREREKWYDSCLSSIHAAFSSLSTLDKILIVLFDPPFRQFGGFMRKINTQDGWAPLCQHLGLPIPTVVGPDGFLVEAPFPRLNDGASMRAAAQIKMAQMRARVLTRLAGWAQILAIVVLVIYIWYTRRSTSGPLELPSYLEKGSPGRVRGRFDGIGLAKQMPSAIERVRRNTCRFRKARTRALGQLEFDQATVGTRADSDGTTRRLPTRRGSGEKRRSGDLCEHDGYEAGKAEWKVHLEDGDLTLGSGPERFDLFKVSNLTKVLR</sequence>
<dbReference type="PANTHER" id="PTHR36978">
    <property type="entry name" value="P-LOOP CONTAINING NUCLEOTIDE TRIPHOSPHATE HYDROLASE"/>
    <property type="match status" value="1"/>
</dbReference>
<reference evidence="3" key="1">
    <citation type="submission" date="2022-11" db="EMBL/GenBank/DDBJ databases">
        <authorList>
            <person name="Scott C."/>
            <person name="Bruce N."/>
        </authorList>
    </citation>
    <scope>NUCLEOTIDE SEQUENCE</scope>
</reference>